<evidence type="ECO:0000313" key="3">
    <source>
        <dbReference type="Proteomes" id="UP001476950"/>
    </source>
</evidence>
<evidence type="ECO:0000256" key="1">
    <source>
        <dbReference type="SAM" id="MobiDB-lite"/>
    </source>
</evidence>
<dbReference type="EMBL" id="JAMPLM010000085">
    <property type="protein sequence ID" value="MEP1062732.1"/>
    <property type="molecule type" value="Genomic_DNA"/>
</dbReference>
<dbReference type="Proteomes" id="UP001476950">
    <property type="component" value="Unassembled WGS sequence"/>
</dbReference>
<dbReference type="RefSeq" id="WP_190454602.1">
    <property type="nucleotide sequence ID" value="NZ_JAMPLM010000085.1"/>
</dbReference>
<feature type="region of interest" description="Disordered" evidence="1">
    <location>
        <begin position="16"/>
        <end position="51"/>
    </location>
</feature>
<comment type="caution">
    <text evidence="2">The sequence shown here is derived from an EMBL/GenBank/DDBJ whole genome shotgun (WGS) entry which is preliminary data.</text>
</comment>
<proteinExistence type="predicted"/>
<organism evidence="2 3">
    <name type="scientific">Stenomitos frigidus AS-A4</name>
    <dbReference type="NCBI Taxonomy" id="2933935"/>
    <lineage>
        <taxon>Bacteria</taxon>
        <taxon>Bacillati</taxon>
        <taxon>Cyanobacteriota</taxon>
        <taxon>Cyanophyceae</taxon>
        <taxon>Leptolyngbyales</taxon>
        <taxon>Leptolyngbyaceae</taxon>
        <taxon>Stenomitos</taxon>
    </lineage>
</organism>
<keyword evidence="3" id="KW-1185">Reference proteome</keyword>
<gene>
    <name evidence="2" type="ORF">NDI38_30620</name>
</gene>
<accession>A0ABV0KU83</accession>
<sequence>MKAKYRPNGTSFQALVQSDRWKQWQPDSSDRSNDSQWGNLKPYIFPFTPYP</sequence>
<name>A0ABV0KU83_9CYAN</name>
<evidence type="ECO:0000313" key="2">
    <source>
        <dbReference type="EMBL" id="MEP1062732.1"/>
    </source>
</evidence>
<reference evidence="2 3" key="1">
    <citation type="submission" date="2022-04" db="EMBL/GenBank/DDBJ databases">
        <title>Positive selection, recombination, and allopatry shape intraspecific diversity of widespread and dominant cyanobacteria.</title>
        <authorList>
            <person name="Wei J."/>
            <person name="Shu W."/>
            <person name="Hu C."/>
        </authorList>
    </citation>
    <scope>NUCLEOTIDE SEQUENCE [LARGE SCALE GENOMIC DNA]</scope>
    <source>
        <strain evidence="2 3">AS-A4</strain>
    </source>
</reference>
<protein>
    <submittedName>
        <fullName evidence="2">Uncharacterized protein</fullName>
    </submittedName>
</protein>